<keyword evidence="1" id="KW-0479">Metal-binding</keyword>
<evidence type="ECO:0000259" key="2">
    <source>
        <dbReference type="PROSITE" id="PS50966"/>
    </source>
</evidence>
<proteinExistence type="predicted"/>
<dbReference type="EMBL" id="FWXT01000001">
    <property type="protein sequence ID" value="SMC47021.1"/>
    <property type="molecule type" value="Genomic_DNA"/>
</dbReference>
<dbReference type="STRING" id="151894.SAMN04488524_0669"/>
<keyword evidence="1" id="KW-0863">Zinc-finger</keyword>
<keyword evidence="4" id="KW-1185">Reference proteome</keyword>
<dbReference type="RefSeq" id="WP_084236986.1">
    <property type="nucleotide sequence ID" value="NZ_FWXT01000001.1"/>
</dbReference>
<evidence type="ECO:0000256" key="1">
    <source>
        <dbReference type="PROSITE-ProRule" id="PRU00325"/>
    </source>
</evidence>
<sequence>MTDLQIQYKGISTYTKSKGISSLVLAHQTEIESVNNIPCFFWGSLTDPYVTAKCWSTIAKVVRSSFGPIPPSLRDPIASAGTEKIRFEGFSSCNGVYVRLDMKPEAIDGDFIATGTTNVDFNDPMLNALNSIQKNEKVTLAVGQQEMQVITSTTKVTEKKVTLPMRWIKGLTCVQLYLADMDLKFEANKIQTIQLFQTLPKGSVKGDFFITKRAGKFTFSTLATADGVRIGGIQRLRLLEGILAIVEKIFVYESADRETCAIVCEFGKMQLLMAFSPDAYRGFSGEGKALEHMTGNLPVEWIHGLNSLLKSNETFDPTLLSIEHDIDFGTMDQLTSNLSSIGLLGYDVTERNHFYRQLPFKTERILSLNPRLKNAKKLIENSDVTIVDKKDGYVEANVKGSGVVHKVIIDHNGYRCTCEWFTAYQGKRGICKHVLALKIAL</sequence>
<dbReference type="PROSITE" id="PS50966">
    <property type="entry name" value="ZF_SWIM"/>
    <property type="match status" value="1"/>
</dbReference>
<dbReference type="GO" id="GO:0008270">
    <property type="term" value="F:zinc ion binding"/>
    <property type="evidence" value="ECO:0007669"/>
    <property type="project" value="UniProtKB-KW"/>
</dbReference>
<organism evidence="3 4">
    <name type="scientific">Pedobacter africanus</name>
    <dbReference type="NCBI Taxonomy" id="151894"/>
    <lineage>
        <taxon>Bacteria</taxon>
        <taxon>Pseudomonadati</taxon>
        <taxon>Bacteroidota</taxon>
        <taxon>Sphingobacteriia</taxon>
        <taxon>Sphingobacteriales</taxon>
        <taxon>Sphingobacteriaceae</taxon>
        <taxon>Pedobacter</taxon>
    </lineage>
</organism>
<protein>
    <submittedName>
        <fullName evidence="3">SWIM zinc finger</fullName>
    </submittedName>
</protein>
<evidence type="ECO:0000313" key="3">
    <source>
        <dbReference type="EMBL" id="SMC47021.1"/>
    </source>
</evidence>
<dbReference type="OrthoDB" id="7821105at2"/>
<gene>
    <name evidence="3" type="ORF">SAMN04488524_0669</name>
</gene>
<dbReference type="Proteomes" id="UP000192756">
    <property type="component" value="Unassembled WGS sequence"/>
</dbReference>
<evidence type="ECO:0000313" key="4">
    <source>
        <dbReference type="Proteomes" id="UP000192756"/>
    </source>
</evidence>
<dbReference type="InterPro" id="IPR007527">
    <property type="entry name" value="Znf_SWIM"/>
</dbReference>
<dbReference type="Pfam" id="PF04434">
    <property type="entry name" value="SWIM"/>
    <property type="match status" value="1"/>
</dbReference>
<dbReference type="AlphaFoldDB" id="A0A1W1ZG23"/>
<accession>A0A1W1ZG23</accession>
<feature type="domain" description="SWIM-type" evidence="2">
    <location>
        <begin position="405"/>
        <end position="441"/>
    </location>
</feature>
<keyword evidence="1" id="KW-0862">Zinc</keyword>
<name>A0A1W1ZG23_9SPHI</name>
<reference evidence="4" key="1">
    <citation type="submission" date="2017-04" db="EMBL/GenBank/DDBJ databases">
        <authorList>
            <person name="Varghese N."/>
            <person name="Submissions S."/>
        </authorList>
    </citation>
    <scope>NUCLEOTIDE SEQUENCE [LARGE SCALE GENOMIC DNA]</scope>
    <source>
        <strain evidence="4">DSM 12126</strain>
    </source>
</reference>